<name>A0A0C2BWF1_9BURK</name>
<evidence type="ECO:0000313" key="2">
    <source>
        <dbReference type="EMBL" id="KIF82331.1"/>
    </source>
</evidence>
<comment type="similarity">
    <text evidence="1">Belongs to the RutC family.</text>
</comment>
<organism evidence="2 3">
    <name type="scientific">Noviherbaspirillum autotrophicum</name>
    <dbReference type="NCBI Taxonomy" id="709839"/>
    <lineage>
        <taxon>Bacteria</taxon>
        <taxon>Pseudomonadati</taxon>
        <taxon>Pseudomonadota</taxon>
        <taxon>Betaproteobacteria</taxon>
        <taxon>Burkholderiales</taxon>
        <taxon>Oxalobacteraceae</taxon>
        <taxon>Noviherbaspirillum</taxon>
    </lineage>
</organism>
<dbReference type="PANTHER" id="PTHR47328:SF1">
    <property type="entry name" value="RUTC FAMILY PROTEIN YOAB"/>
    <property type="match status" value="1"/>
</dbReference>
<dbReference type="CDD" id="cd06150">
    <property type="entry name" value="YjgF_YER057c_UK114_like_2"/>
    <property type="match status" value="1"/>
</dbReference>
<dbReference type="PROSITE" id="PS01094">
    <property type="entry name" value="UPF0076"/>
    <property type="match status" value="1"/>
</dbReference>
<evidence type="ECO:0008006" key="4">
    <source>
        <dbReference type="Google" id="ProtNLM"/>
    </source>
</evidence>
<evidence type="ECO:0000313" key="3">
    <source>
        <dbReference type="Proteomes" id="UP000031572"/>
    </source>
</evidence>
<dbReference type="InterPro" id="IPR006175">
    <property type="entry name" value="YjgF/YER057c/UK114"/>
</dbReference>
<dbReference type="Proteomes" id="UP000031572">
    <property type="component" value="Unassembled WGS sequence"/>
</dbReference>
<accession>A0A0C2BWF1</accession>
<dbReference type="OrthoDB" id="6899345at2"/>
<dbReference type="RefSeq" id="WP_040041004.1">
    <property type="nucleotide sequence ID" value="NZ_JWJG01000028.1"/>
</dbReference>
<dbReference type="Gene3D" id="3.30.1330.40">
    <property type="entry name" value="RutC-like"/>
    <property type="match status" value="1"/>
</dbReference>
<dbReference type="AlphaFoldDB" id="A0A0C2BWF1"/>
<keyword evidence="3" id="KW-1185">Reference proteome</keyword>
<dbReference type="SUPFAM" id="SSF55298">
    <property type="entry name" value="YjgF-like"/>
    <property type="match status" value="1"/>
</dbReference>
<dbReference type="PANTHER" id="PTHR47328">
    <property type="match status" value="1"/>
</dbReference>
<dbReference type="Pfam" id="PF01042">
    <property type="entry name" value="Ribonuc_L-PSP"/>
    <property type="match status" value="1"/>
</dbReference>
<reference evidence="2 3" key="1">
    <citation type="submission" date="2014-12" db="EMBL/GenBank/DDBJ databases">
        <title>Denitrispirillum autotrophicum gen. nov., sp. nov., Denitrifying, Facultatively Autotrophic Bacteria Isolated from Rice Paddy Soil.</title>
        <authorList>
            <person name="Ishii S."/>
            <person name="Ashida N."/>
            <person name="Ohno H."/>
            <person name="Otsuka S."/>
            <person name="Yokota A."/>
            <person name="Senoo K."/>
        </authorList>
    </citation>
    <scope>NUCLEOTIDE SEQUENCE [LARGE SCALE GENOMIC DNA]</scope>
    <source>
        <strain evidence="2 3">TSA66</strain>
    </source>
</reference>
<dbReference type="EMBL" id="JWJG01000028">
    <property type="protein sequence ID" value="KIF82331.1"/>
    <property type="molecule type" value="Genomic_DNA"/>
</dbReference>
<protein>
    <recommendedName>
        <fullName evidence="4">Aminoacrylate peracid reductase</fullName>
    </recommendedName>
</protein>
<dbReference type="InterPro" id="IPR035959">
    <property type="entry name" value="RutC-like_sf"/>
</dbReference>
<sequence>MGIKRLHVGKTLSEVAIHNGTVYLAGQIAEDVGQDIAGQTREVLGHIDRLLAEAGSDKSRILMCQIFLSDLKNFSGMNAVWNEWVAEGNSPPRATVEAKLAKPEWLVEMVVTAAQAE</sequence>
<dbReference type="InterPro" id="IPR019897">
    <property type="entry name" value="RidA_CS"/>
</dbReference>
<dbReference type="STRING" id="709839.TSA66_18370"/>
<gene>
    <name evidence="2" type="ORF">TSA66_18370</name>
</gene>
<evidence type="ECO:0000256" key="1">
    <source>
        <dbReference type="ARBA" id="ARBA00010552"/>
    </source>
</evidence>
<dbReference type="InterPro" id="IPR035709">
    <property type="entry name" value="YoaB-like"/>
</dbReference>
<proteinExistence type="inferred from homology"/>
<comment type="caution">
    <text evidence="2">The sequence shown here is derived from an EMBL/GenBank/DDBJ whole genome shotgun (WGS) entry which is preliminary data.</text>
</comment>